<evidence type="ECO:0000313" key="7">
    <source>
        <dbReference type="EMBL" id="SOC79376.1"/>
    </source>
</evidence>
<dbReference type="GO" id="GO:0071555">
    <property type="term" value="P:cell wall organization"/>
    <property type="evidence" value="ECO:0007669"/>
    <property type="project" value="UniProtKB-KW"/>
</dbReference>
<organism evidence="7 8">
    <name type="scientific">Salinimicrobium sediminis</name>
    <dbReference type="NCBI Taxonomy" id="1343891"/>
    <lineage>
        <taxon>Bacteria</taxon>
        <taxon>Pseudomonadati</taxon>
        <taxon>Bacteroidota</taxon>
        <taxon>Flavobacteriia</taxon>
        <taxon>Flavobacteriales</taxon>
        <taxon>Flavobacteriaceae</taxon>
        <taxon>Salinimicrobium</taxon>
    </lineage>
</organism>
<keyword evidence="4" id="KW-0961">Cell wall biogenesis/degradation</keyword>
<proteinExistence type="predicted"/>
<evidence type="ECO:0000256" key="3">
    <source>
        <dbReference type="ARBA" id="ARBA00022801"/>
    </source>
</evidence>
<evidence type="ECO:0000256" key="5">
    <source>
        <dbReference type="SAM" id="SignalP"/>
    </source>
</evidence>
<dbReference type="PANTHER" id="PTHR30417">
    <property type="entry name" value="N-ACETYLMURAMOYL-L-ALANINE AMIDASE AMID"/>
    <property type="match status" value="1"/>
</dbReference>
<dbReference type="SMART" id="SM00644">
    <property type="entry name" value="Ami_2"/>
    <property type="match status" value="1"/>
</dbReference>
<protein>
    <recommendedName>
        <fullName evidence="2">N-acetylmuramoyl-L-alanine amidase</fullName>
        <ecNumber evidence="2">3.5.1.28</ecNumber>
    </recommendedName>
</protein>
<gene>
    <name evidence="7" type="ORF">SAMN06296241_0899</name>
</gene>
<evidence type="ECO:0000313" key="8">
    <source>
        <dbReference type="Proteomes" id="UP000219193"/>
    </source>
</evidence>
<dbReference type="InterPro" id="IPR051206">
    <property type="entry name" value="NAMLAA_amidase_2"/>
</dbReference>
<keyword evidence="5" id="KW-0732">Signal</keyword>
<dbReference type="Pfam" id="PF01510">
    <property type="entry name" value="Amidase_2"/>
    <property type="match status" value="1"/>
</dbReference>
<evidence type="ECO:0000256" key="2">
    <source>
        <dbReference type="ARBA" id="ARBA00011901"/>
    </source>
</evidence>
<keyword evidence="3" id="KW-0378">Hydrolase</keyword>
<comment type="catalytic activity">
    <reaction evidence="1">
        <text>Hydrolyzes the link between N-acetylmuramoyl residues and L-amino acid residues in certain cell-wall glycopeptides.</text>
        <dbReference type="EC" id="3.5.1.28"/>
    </reaction>
</comment>
<feature type="domain" description="N-acetylmuramoyl-L-alanine amidase" evidence="6">
    <location>
        <begin position="62"/>
        <end position="193"/>
    </location>
</feature>
<evidence type="ECO:0000256" key="4">
    <source>
        <dbReference type="ARBA" id="ARBA00023316"/>
    </source>
</evidence>
<dbReference type="CDD" id="cd06583">
    <property type="entry name" value="PGRP"/>
    <property type="match status" value="1"/>
</dbReference>
<evidence type="ECO:0000256" key="1">
    <source>
        <dbReference type="ARBA" id="ARBA00001561"/>
    </source>
</evidence>
<dbReference type="PANTHER" id="PTHR30417:SF1">
    <property type="entry name" value="N-ACETYLMURAMOYL-L-ALANINE AMIDASE AMID"/>
    <property type="match status" value="1"/>
</dbReference>
<keyword evidence="8" id="KW-1185">Reference proteome</keyword>
<reference evidence="8" key="1">
    <citation type="submission" date="2017-09" db="EMBL/GenBank/DDBJ databases">
        <authorList>
            <person name="Varghese N."/>
            <person name="Submissions S."/>
        </authorList>
    </citation>
    <scope>NUCLEOTIDE SEQUENCE [LARGE SCALE GENOMIC DNA]</scope>
    <source>
        <strain evidence="8">CGMCC 1.12641</strain>
    </source>
</reference>
<accession>A0A285X2X5</accession>
<dbReference type="GO" id="GO:0019867">
    <property type="term" value="C:outer membrane"/>
    <property type="evidence" value="ECO:0007669"/>
    <property type="project" value="TreeGrafter"/>
</dbReference>
<dbReference type="GO" id="GO:0009254">
    <property type="term" value="P:peptidoglycan turnover"/>
    <property type="evidence" value="ECO:0007669"/>
    <property type="project" value="TreeGrafter"/>
</dbReference>
<dbReference type="EMBL" id="OCMF01000001">
    <property type="protein sequence ID" value="SOC79376.1"/>
    <property type="molecule type" value="Genomic_DNA"/>
</dbReference>
<dbReference type="OrthoDB" id="9794842at2"/>
<dbReference type="SUPFAM" id="SSF55846">
    <property type="entry name" value="N-acetylmuramoyl-L-alanine amidase-like"/>
    <property type="match status" value="1"/>
</dbReference>
<dbReference type="Gene3D" id="3.40.80.10">
    <property type="entry name" value="Peptidoglycan recognition protein-like"/>
    <property type="match status" value="1"/>
</dbReference>
<feature type="chain" id="PRO_5012131492" description="N-acetylmuramoyl-L-alanine amidase" evidence="5">
    <location>
        <begin position="22"/>
        <end position="306"/>
    </location>
</feature>
<dbReference type="PROSITE" id="PS51257">
    <property type="entry name" value="PROKAR_LIPOPROTEIN"/>
    <property type="match status" value="1"/>
</dbReference>
<sequence>MKRSFVWVGALLLSLLIGCSANPYSKTNRAHKKQAREYARELKTFPQEHTDDALLNYGPYPVGTTNFSLRKPNYVIIHHTAQNSVDHTLKTFTLRRTSVSSHYVIGKDGEIYQMLNDYYRGWHAGAGKWGNSTDLNSSSIGIELDNNGYEPFAEAQIESLLELLEVLKERHGIPTANFIGHADIAPGRKVDPNPNFPWETLAEEGFGHWYDEIEVSPKVVGDSLISSKEIREIELVENEILEEGKAADSLHLTIDPMLALRVIGYDVSDLEAAIRSFKIHFIQKDINSELSDEDLKILYNLYQKYL</sequence>
<dbReference type="InterPro" id="IPR036505">
    <property type="entry name" value="Amidase/PGRP_sf"/>
</dbReference>
<dbReference type="EC" id="3.5.1.28" evidence="2"/>
<dbReference type="Proteomes" id="UP000219193">
    <property type="component" value="Unassembled WGS sequence"/>
</dbReference>
<feature type="signal peptide" evidence="5">
    <location>
        <begin position="1"/>
        <end position="21"/>
    </location>
</feature>
<dbReference type="RefSeq" id="WP_097055111.1">
    <property type="nucleotide sequence ID" value="NZ_OCMF01000001.1"/>
</dbReference>
<dbReference type="AlphaFoldDB" id="A0A285X2X5"/>
<dbReference type="GO" id="GO:0009253">
    <property type="term" value="P:peptidoglycan catabolic process"/>
    <property type="evidence" value="ECO:0007669"/>
    <property type="project" value="InterPro"/>
</dbReference>
<dbReference type="GO" id="GO:0008745">
    <property type="term" value="F:N-acetylmuramoyl-L-alanine amidase activity"/>
    <property type="evidence" value="ECO:0007669"/>
    <property type="project" value="UniProtKB-EC"/>
</dbReference>
<evidence type="ECO:0000259" key="6">
    <source>
        <dbReference type="SMART" id="SM00644"/>
    </source>
</evidence>
<name>A0A285X2X5_9FLAO</name>
<dbReference type="InterPro" id="IPR002502">
    <property type="entry name" value="Amidase_domain"/>
</dbReference>